<dbReference type="InterPro" id="IPR046328">
    <property type="entry name" value="ETS_fam"/>
</dbReference>
<evidence type="ECO:0000313" key="6">
    <source>
        <dbReference type="Proteomes" id="UP000050791"/>
    </source>
</evidence>
<protein>
    <recommendedName>
        <fullName evidence="5">ETS domain-containing protein</fullName>
    </recommendedName>
</protein>
<name>A0AA85BJP0_9TREM</name>
<feature type="region of interest" description="Disordered" evidence="4">
    <location>
        <begin position="256"/>
        <end position="278"/>
    </location>
</feature>
<dbReference type="PRINTS" id="PR00454">
    <property type="entry name" value="ETSDOMAIN"/>
</dbReference>
<dbReference type="PROSITE" id="PS50061">
    <property type="entry name" value="ETS_DOMAIN_3"/>
    <property type="match status" value="1"/>
</dbReference>
<dbReference type="WBParaSite" id="SMTH1_61000.1">
    <property type="protein sequence ID" value="SMTH1_61000.1"/>
    <property type="gene ID" value="SMTH1_61000"/>
</dbReference>
<organism evidence="6 7">
    <name type="scientific">Schistosoma mattheei</name>
    <dbReference type="NCBI Taxonomy" id="31246"/>
    <lineage>
        <taxon>Eukaryota</taxon>
        <taxon>Metazoa</taxon>
        <taxon>Spiralia</taxon>
        <taxon>Lophotrochozoa</taxon>
        <taxon>Platyhelminthes</taxon>
        <taxon>Trematoda</taxon>
        <taxon>Digenea</taxon>
        <taxon>Strigeidida</taxon>
        <taxon>Schistosomatoidea</taxon>
        <taxon>Schistosomatidae</taxon>
        <taxon>Schistosoma</taxon>
    </lineage>
</organism>
<accession>A0AA85BJP0</accession>
<proteinExistence type="inferred from homology"/>
<evidence type="ECO:0000256" key="3">
    <source>
        <dbReference type="RuleBase" id="RU004019"/>
    </source>
</evidence>
<dbReference type="Pfam" id="PF00178">
    <property type="entry name" value="Ets"/>
    <property type="match status" value="1"/>
</dbReference>
<dbReference type="SUPFAM" id="SSF46785">
    <property type="entry name" value="Winged helix' DNA-binding domain"/>
    <property type="match status" value="1"/>
</dbReference>
<dbReference type="InterPro" id="IPR036390">
    <property type="entry name" value="WH_DNA-bd_sf"/>
</dbReference>
<dbReference type="PANTHER" id="PTHR11849">
    <property type="entry name" value="ETS"/>
    <property type="match status" value="1"/>
</dbReference>
<dbReference type="GO" id="GO:0043565">
    <property type="term" value="F:sequence-specific DNA binding"/>
    <property type="evidence" value="ECO:0007669"/>
    <property type="project" value="InterPro"/>
</dbReference>
<evidence type="ECO:0000313" key="7">
    <source>
        <dbReference type="WBParaSite" id="SMTH1_61000.1"/>
    </source>
</evidence>
<evidence type="ECO:0000256" key="2">
    <source>
        <dbReference type="ARBA" id="ARBA00023125"/>
    </source>
</evidence>
<reference evidence="7" key="1">
    <citation type="submission" date="2023-11" db="UniProtKB">
        <authorList>
            <consortium name="WormBaseParasite"/>
        </authorList>
    </citation>
    <scope>IDENTIFICATION</scope>
</reference>
<dbReference type="InterPro" id="IPR000418">
    <property type="entry name" value="Ets_dom"/>
</dbReference>
<dbReference type="Proteomes" id="UP000050791">
    <property type="component" value="Unassembled WGS sequence"/>
</dbReference>
<evidence type="ECO:0000259" key="5">
    <source>
        <dbReference type="PROSITE" id="PS50061"/>
    </source>
</evidence>
<keyword evidence="3" id="KW-0539">Nucleus</keyword>
<feature type="domain" description="ETS" evidence="5">
    <location>
        <begin position="569"/>
        <end position="651"/>
    </location>
</feature>
<dbReference type="SMART" id="SM00413">
    <property type="entry name" value="ETS"/>
    <property type="match status" value="1"/>
</dbReference>
<dbReference type="InterPro" id="IPR036388">
    <property type="entry name" value="WH-like_DNA-bd_sf"/>
</dbReference>
<dbReference type="GO" id="GO:0000981">
    <property type="term" value="F:DNA-binding transcription factor activity, RNA polymerase II-specific"/>
    <property type="evidence" value="ECO:0007669"/>
    <property type="project" value="TreeGrafter"/>
</dbReference>
<dbReference type="GO" id="GO:0005634">
    <property type="term" value="C:nucleus"/>
    <property type="evidence" value="ECO:0007669"/>
    <property type="project" value="UniProtKB-SubCell"/>
</dbReference>
<comment type="similarity">
    <text evidence="1 3">Belongs to the ETS family.</text>
</comment>
<feature type="region of interest" description="Disordered" evidence="4">
    <location>
        <begin position="454"/>
        <end position="475"/>
    </location>
</feature>
<dbReference type="AlphaFoldDB" id="A0AA85BJP0"/>
<dbReference type="GO" id="GO:0030154">
    <property type="term" value="P:cell differentiation"/>
    <property type="evidence" value="ECO:0007669"/>
    <property type="project" value="TreeGrafter"/>
</dbReference>
<dbReference type="PANTHER" id="PTHR11849:SF302">
    <property type="entry name" value="ETS DOMAIN-CONTAINING PROTEIN-RELATED"/>
    <property type="match status" value="1"/>
</dbReference>
<evidence type="ECO:0000256" key="4">
    <source>
        <dbReference type="SAM" id="MobiDB-lite"/>
    </source>
</evidence>
<comment type="subcellular location">
    <subcellularLocation>
        <location evidence="3">Nucleus</location>
    </subcellularLocation>
</comment>
<evidence type="ECO:0000256" key="1">
    <source>
        <dbReference type="ARBA" id="ARBA00005562"/>
    </source>
</evidence>
<sequence length="655" mass="72987">MEMSSWSSDFKEQSRLCDDLDCDMDYLLSGRYEILASANTTVHCNSVQSAFALPKSTNSSFCSPNQTHPINSIFPCRKVITCSCRCCDPFSDHLSHMTSRSINQVHDKNIDFPCIIMDDNDVDVDNGDDEQPKLNLTDPLMTDIAAGELDNSPNSCHEYDTLLMLPSSSSSSTSSIGYINNHCNSMCSSPTEMDFLNSSTSSYANNCNNNNNINNCYSTVSPIECSSSSSNSSCCSFKSQQCYNCMNSIQVNNHLNNDNVSSKSSNNSTTTAISSSNSRATTITNSVDTIAPDSTVIISTSNPYVKLFTSSNSSLIDHQTQPHISSLSIRTSKPVWQMKFTQIVSCNNNHIDQIYNSHPISMHYDYSLSNSDIVQQLPSNQTVTSSQGQTVQYPTHDLLSTYTFQLSPSISNNQREKLFYNNDNNTIDNKNVEGTVNILESEENSLMYTPVPMRKEHNESSSIRPSSSSLSSFSITPTLTSNSTTNSVTCKNQSKTNSIHHSINISNPVHKRLHLLQFISKLLQYSSDSSTSSLTNSTNSSSLSSSSSSALLSSLFPTTSTSSFCSINQQPDEFILHLFNPNSQYLNCVQWIDKQARIFQIRNPQKLSQLWGYYRKNVNMTFESVSRSLRLYYVSGKLERIRGQRNQYRFLDVNA</sequence>
<feature type="compositionally biased region" description="Low complexity" evidence="4">
    <location>
        <begin position="460"/>
        <end position="475"/>
    </location>
</feature>
<keyword evidence="2 3" id="KW-0238">DNA-binding</keyword>
<dbReference type="Gene3D" id="1.10.10.10">
    <property type="entry name" value="Winged helix-like DNA-binding domain superfamily/Winged helix DNA-binding domain"/>
    <property type="match status" value="1"/>
</dbReference>